<dbReference type="GO" id="GO:0016818">
    <property type="term" value="F:hydrolase activity, acting on acid anhydrides, in phosphorus-containing anhydrides"/>
    <property type="evidence" value="ECO:0007669"/>
    <property type="project" value="InterPro"/>
</dbReference>
<accession>A0A4Y7RDT9</accession>
<dbReference type="EMBL" id="QFGA01000001">
    <property type="protein sequence ID" value="TEB06933.1"/>
    <property type="molecule type" value="Genomic_DNA"/>
</dbReference>
<dbReference type="InterPro" id="IPR013520">
    <property type="entry name" value="Ribonucl_H"/>
</dbReference>
<dbReference type="PANTHER" id="PTHR11472:SF34">
    <property type="entry name" value="REGULATOR OF TELOMERE ELONGATION HELICASE 1"/>
    <property type="match status" value="1"/>
</dbReference>
<keyword evidence="2 6" id="KW-0547">Nucleotide-binding</keyword>
<dbReference type="Pfam" id="PF00929">
    <property type="entry name" value="RNase_T"/>
    <property type="match status" value="1"/>
</dbReference>
<dbReference type="InterPro" id="IPR014013">
    <property type="entry name" value="Helic_SF1/SF2_ATP-bd_DinG/Rad3"/>
</dbReference>
<dbReference type="SMART" id="SM00479">
    <property type="entry name" value="EXOIII"/>
    <property type="match status" value="1"/>
</dbReference>
<dbReference type="InterPro" id="IPR036397">
    <property type="entry name" value="RNaseH_sf"/>
</dbReference>
<dbReference type="Proteomes" id="UP000298324">
    <property type="component" value="Unassembled WGS sequence"/>
</dbReference>
<dbReference type="GO" id="GO:0003677">
    <property type="term" value="F:DNA binding"/>
    <property type="evidence" value="ECO:0007669"/>
    <property type="project" value="InterPro"/>
</dbReference>
<dbReference type="SUPFAM" id="SSF53098">
    <property type="entry name" value="Ribonuclease H-like"/>
    <property type="match status" value="1"/>
</dbReference>
<dbReference type="InterPro" id="IPR045028">
    <property type="entry name" value="DinG/Rad3-like"/>
</dbReference>
<evidence type="ECO:0000256" key="1">
    <source>
        <dbReference type="ARBA" id="ARBA00022722"/>
    </source>
</evidence>
<dbReference type="SUPFAM" id="SSF52540">
    <property type="entry name" value="P-loop containing nucleoside triphosphate hydrolases"/>
    <property type="match status" value="1"/>
</dbReference>
<feature type="domain" description="Helicase ATP-binding" evidence="7">
    <location>
        <begin position="252"/>
        <end position="537"/>
    </location>
</feature>
<evidence type="ECO:0000256" key="6">
    <source>
        <dbReference type="HAMAP-Rule" id="MF_02206"/>
    </source>
</evidence>
<dbReference type="NCBIfam" id="TIGR00573">
    <property type="entry name" value="dnaq"/>
    <property type="match status" value="1"/>
</dbReference>
<comment type="function">
    <text evidence="6">3'-5' exonuclease.</text>
</comment>
<dbReference type="RefSeq" id="WP_134218453.1">
    <property type="nucleotide sequence ID" value="NZ_QFGA01000001.1"/>
</dbReference>
<protein>
    <recommendedName>
        <fullName evidence="6">3'-5' exonuclease DinG</fullName>
        <ecNumber evidence="6">3.1.-.-</ecNumber>
    </recommendedName>
</protein>
<dbReference type="AlphaFoldDB" id="A0A4Y7RDT9"/>
<keyword evidence="3 6" id="KW-0378">Hydrolase</keyword>
<sequence>MDKRIVVCDLETTGLDPKFDNIIEVGLVSLEMGEVTGKFQTLINPGRSLPLKVKRLTGLDDSDLVQAPDIDALLPQILDFIGESPIAGHNVQFDLGFLASARGVPFANNSYDTLELARLVAPFAASYRLESLCNEFDINLGASHRALDDALATARLLVLMLKLAGQLELGVLMQVAKLLLEAASGWNGAFNDLVKERLKSFPDKKISTQAYWSRGHGGDGKNITARKDNYPGRQKETLEESDIRYLFGPDGPFAEVLPTYEYRSQQEVMACCAAAALNDERYLLMEAGTGVGKSMAYLVPAVLWCIKNKERVLVATHTINLQEQLWFKDIPVLAEVISKPFRAALAKGRQNYVCLRRWLTSLESQHQPEEAAFYARVLVWLTNTGAGDKSELNIIGGEEDLWLGICGEAEGCLGMRCPYQKDCFVQKARRAAEEADLIITNHSLLFADVKAENRVLPAYGPLIIDEAHHLEESATAHLGMQFAQGMFNRWLGIAGKTMARFAEKAPPGDWARWSENLKKSQETRVEAAESMRLFYKLLGESIAVSISPADNEYGRVSTRLPCRDPNYGEVVVCGGKCIEVLRRLTDDMKQCVELMETWAITEESWAGYARDLGQIVHSGESMVDDFEFILEGRDEDFVYWVDMAFSVRWGVRYCTLMAAPIDVGAMLYERLFKNKNTVIMTSATITVNGSYDHFIERTGLRYIQRENLVTSNFDSPFAYDHQALLCINRDLPVQGAVADNVYMESLEHTIYKLVEVTGGRTLVLFTSHRTLREVYQRLKPKLETLGVCLLGHGLDGSRSRILEEFKQDSRTVLFGAFSFWEGVDVPGEALTCVVIVKLPFMSPSVPIIEARLEDLARKERDGFRLLSVPQAVIRFKQGFGRLIRSCSDRGFVVVLDGRILNKSYGRQFLRSLPVKNHIRGSIDMIITKMSEWINSDNTTNTW</sequence>
<feature type="short sequence motif" description="DEAH box" evidence="6">
    <location>
        <begin position="465"/>
        <end position="468"/>
    </location>
</feature>
<dbReference type="Gene3D" id="3.40.50.300">
    <property type="entry name" value="P-loop containing nucleotide triphosphate hydrolases"/>
    <property type="match status" value="2"/>
</dbReference>
<evidence type="ECO:0000256" key="5">
    <source>
        <dbReference type="ARBA" id="ARBA00022840"/>
    </source>
</evidence>
<evidence type="ECO:0000313" key="8">
    <source>
        <dbReference type="EMBL" id="TEB06933.1"/>
    </source>
</evidence>
<dbReference type="GO" id="GO:0003678">
    <property type="term" value="F:DNA helicase activity"/>
    <property type="evidence" value="ECO:0007669"/>
    <property type="project" value="TreeGrafter"/>
</dbReference>
<evidence type="ECO:0000259" key="7">
    <source>
        <dbReference type="PROSITE" id="PS51193"/>
    </source>
</evidence>
<evidence type="ECO:0000256" key="3">
    <source>
        <dbReference type="ARBA" id="ARBA00022801"/>
    </source>
</evidence>
<organism evidence="8 9">
    <name type="scientific">Pelotomaculum schinkii</name>
    <dbReference type="NCBI Taxonomy" id="78350"/>
    <lineage>
        <taxon>Bacteria</taxon>
        <taxon>Bacillati</taxon>
        <taxon>Bacillota</taxon>
        <taxon>Clostridia</taxon>
        <taxon>Eubacteriales</taxon>
        <taxon>Desulfotomaculaceae</taxon>
        <taxon>Pelotomaculum</taxon>
    </lineage>
</organism>
<evidence type="ECO:0000256" key="2">
    <source>
        <dbReference type="ARBA" id="ARBA00022741"/>
    </source>
</evidence>
<dbReference type="PANTHER" id="PTHR11472">
    <property type="entry name" value="DNA REPAIR DEAD HELICASE RAD3/XP-D SUBFAMILY MEMBER"/>
    <property type="match status" value="1"/>
</dbReference>
<comment type="caution">
    <text evidence="8">The sequence shown here is derived from an EMBL/GenBank/DDBJ whole genome shotgun (WGS) entry which is preliminary data.</text>
</comment>
<gene>
    <name evidence="6" type="primary">dinG</name>
    <name evidence="8" type="ORF">Psch_00467</name>
</gene>
<dbReference type="InterPro" id="IPR012337">
    <property type="entry name" value="RNaseH-like_sf"/>
</dbReference>
<evidence type="ECO:0000256" key="4">
    <source>
        <dbReference type="ARBA" id="ARBA00022839"/>
    </source>
</evidence>
<evidence type="ECO:0000313" key="9">
    <source>
        <dbReference type="Proteomes" id="UP000298324"/>
    </source>
</evidence>
<dbReference type="Pfam" id="PF13307">
    <property type="entry name" value="Helicase_C_2"/>
    <property type="match status" value="1"/>
</dbReference>
<dbReference type="EC" id="3.1.-.-" evidence="6"/>
<proteinExistence type="inferred from homology"/>
<dbReference type="Gene3D" id="3.30.420.10">
    <property type="entry name" value="Ribonuclease H-like superfamily/Ribonuclease H"/>
    <property type="match status" value="1"/>
</dbReference>
<keyword evidence="4 6" id="KW-0269">Exonuclease</keyword>
<dbReference type="GO" id="GO:0008408">
    <property type="term" value="F:3'-5' exonuclease activity"/>
    <property type="evidence" value="ECO:0007669"/>
    <property type="project" value="UniProtKB-UniRule"/>
</dbReference>
<reference evidence="8 9" key="1">
    <citation type="journal article" date="2018" name="Environ. Microbiol.">
        <title>Novel energy conservation strategies and behaviour of Pelotomaculum schinkii driving syntrophic propionate catabolism.</title>
        <authorList>
            <person name="Hidalgo-Ahumada C.A.P."/>
            <person name="Nobu M.K."/>
            <person name="Narihiro T."/>
            <person name="Tamaki H."/>
            <person name="Liu W.T."/>
            <person name="Kamagata Y."/>
            <person name="Stams A.J.M."/>
            <person name="Imachi H."/>
            <person name="Sousa D.Z."/>
        </authorList>
    </citation>
    <scope>NUCLEOTIDE SEQUENCE [LARGE SCALE GENOMIC DNA]</scope>
    <source>
        <strain evidence="8 9">HH</strain>
    </source>
</reference>
<feature type="binding site" evidence="6">
    <location>
        <begin position="287"/>
        <end position="294"/>
    </location>
    <ligand>
        <name>ATP</name>
        <dbReference type="ChEBI" id="CHEBI:30616"/>
    </ligand>
</feature>
<dbReference type="SMART" id="SM00491">
    <property type="entry name" value="HELICc2"/>
    <property type="match status" value="1"/>
</dbReference>
<dbReference type="InterPro" id="IPR006054">
    <property type="entry name" value="DnaQ"/>
</dbReference>
<keyword evidence="5 6" id="KW-0067">ATP-binding</keyword>
<dbReference type="GO" id="GO:0003887">
    <property type="term" value="F:DNA-directed DNA polymerase activity"/>
    <property type="evidence" value="ECO:0007669"/>
    <property type="project" value="InterPro"/>
</dbReference>
<dbReference type="FunFam" id="3.30.420.10:FF:000045">
    <property type="entry name" value="3'-5' exonuclease DinG"/>
    <property type="match status" value="1"/>
</dbReference>
<comment type="similarity">
    <text evidence="6">Belongs to the helicase family. DinG subfamily. Type 2 sub-subfamily.</text>
</comment>
<dbReference type="GO" id="GO:0005524">
    <property type="term" value="F:ATP binding"/>
    <property type="evidence" value="ECO:0007669"/>
    <property type="project" value="UniProtKB-UniRule"/>
</dbReference>
<dbReference type="InterPro" id="IPR006555">
    <property type="entry name" value="ATP-dep_Helicase_C"/>
</dbReference>
<dbReference type="InterPro" id="IPR027417">
    <property type="entry name" value="P-loop_NTPase"/>
</dbReference>
<dbReference type="HAMAP" id="MF_02206">
    <property type="entry name" value="DinG_exonucl"/>
    <property type="match status" value="1"/>
</dbReference>
<name>A0A4Y7RDT9_9FIRM</name>
<keyword evidence="9" id="KW-1185">Reference proteome</keyword>
<keyword evidence="1 6" id="KW-0540">Nuclease</keyword>
<dbReference type="PROSITE" id="PS51193">
    <property type="entry name" value="HELICASE_ATP_BIND_2"/>
    <property type="match status" value="1"/>
</dbReference>
<dbReference type="GO" id="GO:0006260">
    <property type="term" value="P:DNA replication"/>
    <property type="evidence" value="ECO:0007669"/>
    <property type="project" value="InterPro"/>
</dbReference>
<dbReference type="InterPro" id="IPR006310">
    <property type="entry name" value="DinG"/>
</dbReference>
<dbReference type="CDD" id="cd06127">
    <property type="entry name" value="DEDDh"/>
    <property type="match status" value="1"/>
</dbReference>